<gene>
    <name evidence="2" type="ORF">QQ44_17055</name>
</gene>
<sequence>MTPEELADRTHRAARAALDAGLALGLEVDRATVLHDAFSVVVHLEPTPVVARVQVVLPPALSVEAQAERQQRELDVAAWLDDHGVAVVPPTALVPRSPVRRDGFGMTFWELADVAEDHVPYAPVPMTHCAELHAALAEYPAELPFLTPFNRSLAAMLDNLDGCALLSPADVARARAEYAVLRSVFSDRAAFEARFPDVGVQTIHGDGPSYNVIRTTAGLRFSDFEEVTCGPVEWDLALADPAATAEYDEAARTHGLRTTNPDVQHLVNAAAMLNMVSVLALVPQLPLLADGMGPTVESWRATPSLA</sequence>
<reference evidence="2 3" key="1">
    <citation type="submission" date="2014-11" db="EMBL/GenBank/DDBJ databases">
        <title>Mycobacterium setense Manresensis Genome.</title>
        <authorList>
            <person name="Rech G."/>
            <person name="Sumoy L."/>
        </authorList>
    </citation>
    <scope>NUCLEOTIDE SEQUENCE [LARGE SCALE GENOMIC DNA]</scope>
    <source>
        <strain evidence="2 3">Manresensis</strain>
    </source>
</reference>
<dbReference type="InterPro" id="IPR011009">
    <property type="entry name" value="Kinase-like_dom_sf"/>
</dbReference>
<evidence type="ECO:0000313" key="2">
    <source>
        <dbReference type="EMBL" id="KHO23885.1"/>
    </source>
</evidence>
<feature type="domain" description="Aminoglycoside phosphotransferase" evidence="1">
    <location>
        <begin position="65"/>
        <end position="239"/>
    </location>
</feature>
<dbReference type="Pfam" id="PF01636">
    <property type="entry name" value="APH"/>
    <property type="match status" value="1"/>
</dbReference>
<comment type="caution">
    <text evidence="2">The sequence shown here is derived from an EMBL/GenBank/DDBJ whole genome shotgun (WGS) entry which is preliminary data.</text>
</comment>
<organism evidence="2 3">
    <name type="scientific">Mycolicibacterium setense</name>
    <dbReference type="NCBI Taxonomy" id="431269"/>
    <lineage>
        <taxon>Bacteria</taxon>
        <taxon>Bacillati</taxon>
        <taxon>Actinomycetota</taxon>
        <taxon>Actinomycetes</taxon>
        <taxon>Mycobacteriales</taxon>
        <taxon>Mycobacteriaceae</taxon>
        <taxon>Mycolicibacterium</taxon>
    </lineage>
</organism>
<evidence type="ECO:0000313" key="3">
    <source>
        <dbReference type="Proteomes" id="UP000031004"/>
    </source>
</evidence>
<dbReference type="EMBL" id="JTLZ01000008">
    <property type="protein sequence ID" value="KHO23885.1"/>
    <property type="molecule type" value="Genomic_DNA"/>
</dbReference>
<dbReference type="SUPFAM" id="SSF56112">
    <property type="entry name" value="Protein kinase-like (PK-like)"/>
    <property type="match status" value="1"/>
</dbReference>
<protein>
    <recommendedName>
        <fullName evidence="1">Aminoglycoside phosphotransferase domain-containing protein</fullName>
    </recommendedName>
</protein>
<dbReference type="Gene3D" id="3.90.1200.10">
    <property type="match status" value="1"/>
</dbReference>
<dbReference type="RefSeq" id="WP_039322196.1">
    <property type="nucleotide sequence ID" value="NZ_JTLZ01000008.1"/>
</dbReference>
<dbReference type="Proteomes" id="UP000031004">
    <property type="component" value="Unassembled WGS sequence"/>
</dbReference>
<dbReference type="InterPro" id="IPR002575">
    <property type="entry name" value="Aminoglycoside_PTrfase"/>
</dbReference>
<accession>A0ABR4YS78</accession>
<keyword evidence="3" id="KW-1185">Reference proteome</keyword>
<proteinExistence type="predicted"/>
<evidence type="ECO:0000259" key="1">
    <source>
        <dbReference type="Pfam" id="PF01636"/>
    </source>
</evidence>
<name>A0ABR4YS78_9MYCO</name>